<dbReference type="InterPro" id="IPR027461">
    <property type="entry name" value="Carboxypeptidase_A_C_sf"/>
</dbReference>
<feature type="domain" description="LD-carboxypeptidase C-terminal" evidence="4">
    <location>
        <begin position="212"/>
        <end position="335"/>
    </location>
</feature>
<evidence type="ECO:0000259" key="3">
    <source>
        <dbReference type="Pfam" id="PF02016"/>
    </source>
</evidence>
<dbReference type="AlphaFoldDB" id="G9EL74"/>
<dbReference type="InterPro" id="IPR040449">
    <property type="entry name" value="Peptidase_S66_N"/>
</dbReference>
<dbReference type="PANTHER" id="PTHR30237">
    <property type="entry name" value="MURAMOYLTETRAPEPTIDE CARBOXYPEPTIDASE"/>
    <property type="match status" value="1"/>
</dbReference>
<dbReference type="HOGENOM" id="CLU_034346_1_0_6"/>
<dbReference type="CDD" id="cd07062">
    <property type="entry name" value="Peptidase_S66_mccF_like"/>
    <property type="match status" value="1"/>
</dbReference>
<reference evidence="5 6" key="1">
    <citation type="journal article" date="2011" name="BMC Genomics">
        <title>Insight into cross-talk between intra-amoebal pathogens.</title>
        <authorList>
            <person name="Gimenez G."/>
            <person name="Bertelli C."/>
            <person name="Moliner C."/>
            <person name="Robert C."/>
            <person name="Raoult D."/>
            <person name="Fournier P.E."/>
            <person name="Greub G."/>
        </authorList>
    </citation>
    <scope>NUCLEOTIDE SEQUENCE [LARGE SCALE GENOMIC DNA]</scope>
    <source>
        <strain evidence="5 6">LLAP12</strain>
    </source>
</reference>
<dbReference type="Gene3D" id="3.50.30.60">
    <property type="entry name" value="LD-carboxypeptidase A C-terminal domain-like"/>
    <property type="match status" value="1"/>
</dbReference>
<dbReference type="InterPro" id="IPR027478">
    <property type="entry name" value="LdcA_N"/>
</dbReference>
<dbReference type="RefSeq" id="WP_006870074.1">
    <property type="nucleotide sequence ID" value="NZ_JH413808.1"/>
</dbReference>
<evidence type="ECO:0008006" key="7">
    <source>
        <dbReference type="Google" id="ProtNLM"/>
    </source>
</evidence>
<dbReference type="InterPro" id="IPR003507">
    <property type="entry name" value="S66_fam"/>
</dbReference>
<gene>
    <name evidence="5" type="ORF">LDG_6133</name>
</gene>
<dbReference type="EMBL" id="JH413808">
    <property type="protein sequence ID" value="EHL31963.1"/>
    <property type="molecule type" value="Genomic_DNA"/>
</dbReference>
<evidence type="ECO:0000256" key="1">
    <source>
        <dbReference type="ARBA" id="ARBA00010233"/>
    </source>
</evidence>
<protein>
    <recommendedName>
        <fullName evidence="7">LD-carboxypeptidase</fullName>
    </recommendedName>
</protein>
<organism evidence="5 6">
    <name type="scientific">Legionella drancourtii LLAP12</name>
    <dbReference type="NCBI Taxonomy" id="658187"/>
    <lineage>
        <taxon>Bacteria</taxon>
        <taxon>Pseudomonadati</taxon>
        <taxon>Pseudomonadota</taxon>
        <taxon>Gammaproteobacteria</taxon>
        <taxon>Legionellales</taxon>
        <taxon>Legionellaceae</taxon>
        <taxon>Legionella</taxon>
    </lineage>
</organism>
<dbReference type="PIRSF" id="PIRSF028757">
    <property type="entry name" value="LD-carboxypeptidase"/>
    <property type="match status" value="1"/>
</dbReference>
<dbReference type="Proteomes" id="UP000002770">
    <property type="component" value="Unassembled WGS sequence"/>
</dbReference>
<dbReference type="STRING" id="658187.LDG_6133"/>
<keyword evidence="6" id="KW-1185">Reference proteome</keyword>
<dbReference type="SUPFAM" id="SSF141986">
    <property type="entry name" value="LD-carboxypeptidase A C-terminal domain-like"/>
    <property type="match status" value="1"/>
</dbReference>
<dbReference type="OrthoDB" id="9807329at2"/>
<dbReference type="SUPFAM" id="SSF52317">
    <property type="entry name" value="Class I glutamine amidotransferase-like"/>
    <property type="match status" value="1"/>
</dbReference>
<dbReference type="InterPro" id="IPR029062">
    <property type="entry name" value="Class_I_gatase-like"/>
</dbReference>
<accession>G9EL74</accession>
<dbReference type="Pfam" id="PF17676">
    <property type="entry name" value="Peptidase_S66C"/>
    <property type="match status" value="1"/>
</dbReference>
<evidence type="ECO:0000313" key="6">
    <source>
        <dbReference type="Proteomes" id="UP000002770"/>
    </source>
</evidence>
<dbReference type="PANTHER" id="PTHR30237:SF4">
    <property type="entry name" value="LD-CARBOXYPEPTIDASE C-TERMINAL DOMAIN-CONTAINING PROTEIN"/>
    <property type="match status" value="1"/>
</dbReference>
<sequence length="350" mass="39301">MQQLIRPKKLNPGDKIAVISASWGGPGTFPYRYEVGKQRLESVFGLEVVEMPHALKDADWIYQNPKARAEDLMQAFLDPTIKGIFSTIGGDDAIRLLPYIDFEIIRKNPKIVLGYSDSTVLHFICLKAGIASFYGTSVMTGFAENVAMHKYTVSAIKKSFFSTHKIGAIPKPSEGWTKEYLDWQKPSNQQIQRKLEPKMKWEFIGCTDKIVQGRLLGGCVEVLQFINATEIWPSLDIWDGCILFLETSEEGVAPLFLKRFLRNLAAQGILAKIAGILFSKPGGQHILAPQFKDYGKAILDIFEEYQLPQVSVVVNMDFGHSDPMWVMPYSCLAEINPMEETVSLLEGMVI</sequence>
<dbReference type="eggNOG" id="COG1619">
    <property type="taxonomic scope" value="Bacteria"/>
</dbReference>
<evidence type="ECO:0000256" key="2">
    <source>
        <dbReference type="ARBA" id="ARBA00022801"/>
    </source>
</evidence>
<dbReference type="Gene3D" id="3.40.50.10740">
    <property type="entry name" value="Class I glutamine amidotransferase-like"/>
    <property type="match status" value="1"/>
</dbReference>
<dbReference type="InterPro" id="IPR040921">
    <property type="entry name" value="Peptidase_S66C"/>
</dbReference>
<evidence type="ECO:0000259" key="4">
    <source>
        <dbReference type="Pfam" id="PF17676"/>
    </source>
</evidence>
<feature type="domain" description="LD-carboxypeptidase N-terminal" evidence="3">
    <location>
        <begin position="16"/>
        <end position="135"/>
    </location>
</feature>
<evidence type="ECO:0000313" key="5">
    <source>
        <dbReference type="EMBL" id="EHL31963.1"/>
    </source>
</evidence>
<comment type="similarity">
    <text evidence="1">Belongs to the peptidase S66 family.</text>
</comment>
<dbReference type="Pfam" id="PF02016">
    <property type="entry name" value="Peptidase_S66"/>
    <property type="match status" value="1"/>
</dbReference>
<dbReference type="InParanoid" id="G9EL74"/>
<dbReference type="GO" id="GO:0016787">
    <property type="term" value="F:hydrolase activity"/>
    <property type="evidence" value="ECO:0007669"/>
    <property type="project" value="UniProtKB-KW"/>
</dbReference>
<name>G9EL74_9GAMM</name>
<keyword evidence="2" id="KW-0378">Hydrolase</keyword>
<proteinExistence type="inferred from homology"/>